<dbReference type="EMBL" id="JARBDR010000657">
    <property type="protein sequence ID" value="KAJ8309038.1"/>
    <property type="molecule type" value="Genomic_DNA"/>
</dbReference>
<gene>
    <name evidence="4" type="ORF">KUTeg_013912</name>
</gene>
<dbReference type="Pfam" id="PF00899">
    <property type="entry name" value="ThiF"/>
    <property type="match status" value="1"/>
</dbReference>
<dbReference type="InterPro" id="IPR045886">
    <property type="entry name" value="ThiF/MoeB/HesA"/>
</dbReference>
<dbReference type="InterPro" id="IPR000594">
    <property type="entry name" value="ThiF_NAD_FAD-bd"/>
</dbReference>
<evidence type="ECO:0000313" key="5">
    <source>
        <dbReference type="Proteomes" id="UP001217089"/>
    </source>
</evidence>
<evidence type="ECO:0000256" key="1">
    <source>
        <dbReference type="ARBA" id="ARBA00005673"/>
    </source>
</evidence>
<proteinExistence type="inferred from homology"/>
<evidence type="ECO:0000313" key="4">
    <source>
        <dbReference type="EMBL" id="KAJ8309038.1"/>
    </source>
</evidence>
<evidence type="ECO:0000256" key="2">
    <source>
        <dbReference type="SAM" id="MobiDB-lite"/>
    </source>
</evidence>
<protein>
    <recommendedName>
        <fullName evidence="3">THIF-type NAD/FAD binding fold domain-containing protein</fullName>
    </recommendedName>
</protein>
<reference evidence="4 5" key="1">
    <citation type="submission" date="2022-12" db="EMBL/GenBank/DDBJ databases">
        <title>Chromosome-level genome of Tegillarca granosa.</title>
        <authorList>
            <person name="Kim J."/>
        </authorList>
    </citation>
    <scope>NUCLEOTIDE SEQUENCE [LARGE SCALE GENOMIC DNA]</scope>
    <source>
        <strain evidence="4">Teg-2019</strain>
        <tissue evidence="4">Adductor muscle</tissue>
    </source>
</reference>
<accession>A0ABQ9EV27</accession>
<feature type="region of interest" description="Disordered" evidence="2">
    <location>
        <begin position="136"/>
        <end position="160"/>
    </location>
</feature>
<feature type="domain" description="THIF-type NAD/FAD binding fold" evidence="3">
    <location>
        <begin position="15"/>
        <end position="81"/>
    </location>
</feature>
<sequence>MVEQETITEDEAALYDRQIRLWGLDAQRRVLLIGVRGLGAEVAKNIVLSGIKSLTLMDHSQITEEDASSQFLVNRADVGKNFDIVCATCCKPTDLIRINNICAQNAVKFFAGDVFGFYGYMFSDLGVHEYAEEVPKPKAKPTTEQDNGEPAVKKSKTEEEHETVTSMAFKRLKEALEMDWTTPDAVKKIKKTPNTYFIMKVLLKFMDKNERRPATTSREGDMEQLSTLRKQLLEDLKLKDDLLIEDFAENCFAELSPVCAIVGGVLGQEIIKAVSQKDAPHNNFFFYNGTDGGGLVDNIG</sequence>
<comment type="caution">
    <text evidence="4">The sequence shown here is derived from an EMBL/GenBank/DDBJ whole genome shotgun (WGS) entry which is preliminary data.</text>
</comment>
<dbReference type="PANTHER" id="PTHR10953">
    <property type="entry name" value="UBIQUITIN-ACTIVATING ENZYME E1"/>
    <property type="match status" value="1"/>
</dbReference>
<dbReference type="PANTHER" id="PTHR10953:SF162">
    <property type="entry name" value="SUMO-ACTIVATING ENZYME SUBUNIT 1"/>
    <property type="match status" value="1"/>
</dbReference>
<feature type="compositionally biased region" description="Basic and acidic residues" evidence="2">
    <location>
        <begin position="151"/>
        <end position="160"/>
    </location>
</feature>
<dbReference type="Gene3D" id="3.40.50.720">
    <property type="entry name" value="NAD(P)-binding Rossmann-like Domain"/>
    <property type="match status" value="2"/>
</dbReference>
<comment type="similarity">
    <text evidence="1">Belongs to the ubiquitin-activating E1 family.</text>
</comment>
<dbReference type="Proteomes" id="UP001217089">
    <property type="component" value="Unassembled WGS sequence"/>
</dbReference>
<organism evidence="4 5">
    <name type="scientific">Tegillarca granosa</name>
    <name type="common">Malaysian cockle</name>
    <name type="synonym">Anadara granosa</name>
    <dbReference type="NCBI Taxonomy" id="220873"/>
    <lineage>
        <taxon>Eukaryota</taxon>
        <taxon>Metazoa</taxon>
        <taxon>Spiralia</taxon>
        <taxon>Lophotrochozoa</taxon>
        <taxon>Mollusca</taxon>
        <taxon>Bivalvia</taxon>
        <taxon>Autobranchia</taxon>
        <taxon>Pteriomorphia</taxon>
        <taxon>Arcoida</taxon>
        <taxon>Arcoidea</taxon>
        <taxon>Arcidae</taxon>
        <taxon>Tegillarca</taxon>
    </lineage>
</organism>
<evidence type="ECO:0000259" key="3">
    <source>
        <dbReference type="Pfam" id="PF00899"/>
    </source>
</evidence>
<name>A0ABQ9EV27_TEGGR</name>
<dbReference type="SUPFAM" id="SSF69572">
    <property type="entry name" value="Activating enzymes of the ubiquitin-like proteins"/>
    <property type="match status" value="1"/>
</dbReference>
<dbReference type="InterPro" id="IPR035985">
    <property type="entry name" value="Ubiquitin-activating_enz"/>
</dbReference>
<keyword evidence="5" id="KW-1185">Reference proteome</keyword>